<gene>
    <name evidence="6" type="primary">rsmG_30</name>
    <name evidence="6" type="ORF">SDC9_82472</name>
</gene>
<dbReference type="InterPro" id="IPR003682">
    <property type="entry name" value="rRNA_ssu_MeTfrase_G"/>
</dbReference>
<keyword evidence="2" id="KW-0698">rRNA processing</keyword>
<proteinExistence type="inferred from homology"/>
<comment type="caution">
    <text evidence="6">The sequence shown here is derived from an EMBL/GenBank/DDBJ whole genome shotgun (WGS) entry which is preliminary data.</text>
</comment>
<evidence type="ECO:0000256" key="5">
    <source>
        <dbReference type="ARBA" id="ARBA00022691"/>
    </source>
</evidence>
<accession>A0A644Z6G1</accession>
<dbReference type="FunFam" id="3.40.50.150:FF:000041">
    <property type="entry name" value="Ribosomal RNA small subunit methyltransferase G"/>
    <property type="match status" value="1"/>
</dbReference>
<evidence type="ECO:0000256" key="2">
    <source>
        <dbReference type="ARBA" id="ARBA00022552"/>
    </source>
</evidence>
<dbReference type="EMBL" id="VSSQ01007426">
    <property type="protein sequence ID" value="MPM35878.1"/>
    <property type="molecule type" value="Genomic_DNA"/>
</dbReference>
<dbReference type="PANTHER" id="PTHR31760:SF0">
    <property type="entry name" value="S-ADENOSYL-L-METHIONINE-DEPENDENT METHYLTRANSFERASES SUPERFAMILY PROTEIN"/>
    <property type="match status" value="1"/>
</dbReference>
<evidence type="ECO:0000313" key="6">
    <source>
        <dbReference type="EMBL" id="MPM35878.1"/>
    </source>
</evidence>
<dbReference type="Gene3D" id="3.40.50.150">
    <property type="entry name" value="Vaccinia Virus protein VP39"/>
    <property type="match status" value="1"/>
</dbReference>
<dbReference type="AlphaFoldDB" id="A0A644Z6G1"/>
<sequence length="208" mass="22844">MLIEWNEKFNLTAITDEKEIILKHFVDCLAIAVGADLSGDKKLIDVGTGAGFPGIPVKIAFPETRITLLDSLNKRITFLEELTEKLGIENVECIHARAEDAGADSKLRENFDLCISRAVASLSVLCEYCLPFVRVGGSFISMKGPDVSEELYSAKKAINILGGEIVEVKTVNIPETNIMHSLVIIKKVKSTPAKYPRKAGKIKKEPIM</sequence>
<dbReference type="GO" id="GO:0005829">
    <property type="term" value="C:cytosol"/>
    <property type="evidence" value="ECO:0007669"/>
    <property type="project" value="TreeGrafter"/>
</dbReference>
<dbReference type="HAMAP" id="MF_00074">
    <property type="entry name" value="16SrRNA_methyltr_G"/>
    <property type="match status" value="1"/>
</dbReference>
<keyword evidence="5" id="KW-0949">S-adenosyl-L-methionine</keyword>
<keyword evidence="4 6" id="KW-0808">Transferase</keyword>
<dbReference type="PIRSF" id="PIRSF003078">
    <property type="entry name" value="GidB"/>
    <property type="match status" value="1"/>
</dbReference>
<dbReference type="CDD" id="cd02440">
    <property type="entry name" value="AdoMet_MTases"/>
    <property type="match status" value="1"/>
</dbReference>
<evidence type="ECO:0000256" key="3">
    <source>
        <dbReference type="ARBA" id="ARBA00022603"/>
    </source>
</evidence>
<reference evidence="6" key="1">
    <citation type="submission" date="2019-08" db="EMBL/GenBank/DDBJ databases">
        <authorList>
            <person name="Kucharzyk K."/>
            <person name="Murdoch R.W."/>
            <person name="Higgins S."/>
            <person name="Loffler F."/>
        </authorList>
    </citation>
    <scope>NUCLEOTIDE SEQUENCE</scope>
</reference>
<dbReference type="Pfam" id="PF02527">
    <property type="entry name" value="GidB"/>
    <property type="match status" value="1"/>
</dbReference>
<dbReference type="InterPro" id="IPR029063">
    <property type="entry name" value="SAM-dependent_MTases_sf"/>
</dbReference>
<keyword evidence="3 6" id="KW-0489">Methyltransferase</keyword>
<dbReference type="GO" id="GO:0070043">
    <property type="term" value="F:rRNA (guanine-N7-)-methyltransferase activity"/>
    <property type="evidence" value="ECO:0007669"/>
    <property type="project" value="TreeGrafter"/>
</dbReference>
<keyword evidence="1" id="KW-0963">Cytoplasm</keyword>
<dbReference type="PANTHER" id="PTHR31760">
    <property type="entry name" value="S-ADENOSYL-L-METHIONINE-DEPENDENT METHYLTRANSFERASES SUPERFAMILY PROTEIN"/>
    <property type="match status" value="1"/>
</dbReference>
<name>A0A644Z6G1_9ZZZZ</name>
<evidence type="ECO:0000256" key="4">
    <source>
        <dbReference type="ARBA" id="ARBA00022679"/>
    </source>
</evidence>
<evidence type="ECO:0000256" key="1">
    <source>
        <dbReference type="ARBA" id="ARBA00022490"/>
    </source>
</evidence>
<dbReference type="NCBIfam" id="TIGR00138">
    <property type="entry name" value="rsmG_gidB"/>
    <property type="match status" value="1"/>
</dbReference>
<dbReference type="EC" id="2.1.1.-" evidence="6"/>
<protein>
    <submittedName>
        <fullName evidence="6">Ribosomal RNA small subunit methyltransferase G</fullName>
        <ecNumber evidence="6">2.1.1.-</ecNumber>
    </submittedName>
</protein>
<dbReference type="SUPFAM" id="SSF53335">
    <property type="entry name" value="S-adenosyl-L-methionine-dependent methyltransferases"/>
    <property type="match status" value="1"/>
</dbReference>
<organism evidence="6">
    <name type="scientific">bioreactor metagenome</name>
    <dbReference type="NCBI Taxonomy" id="1076179"/>
    <lineage>
        <taxon>unclassified sequences</taxon>
        <taxon>metagenomes</taxon>
        <taxon>ecological metagenomes</taxon>
    </lineage>
</organism>